<gene>
    <name evidence="4" type="ORF">OVN521_LOCUS8429</name>
</gene>
<evidence type="ECO:0000256" key="1">
    <source>
        <dbReference type="SAM" id="MobiDB-lite"/>
    </source>
</evidence>
<dbReference type="AlphaFoldDB" id="A0A819GEI1"/>
<protein>
    <recommendedName>
        <fullName evidence="3">DUF4371 domain-containing protein</fullName>
    </recommendedName>
</protein>
<feature type="compositionally biased region" description="Low complexity" evidence="1">
    <location>
        <begin position="251"/>
        <end position="291"/>
    </location>
</feature>
<dbReference type="PANTHER" id="PTHR45749">
    <property type="match status" value="1"/>
</dbReference>
<keyword evidence="2" id="KW-0732">Signal</keyword>
<comment type="caution">
    <text evidence="4">The sequence shown here is derived from an EMBL/GenBank/DDBJ whole genome shotgun (WGS) entry which is preliminary data.</text>
</comment>
<evidence type="ECO:0000313" key="4">
    <source>
        <dbReference type="EMBL" id="CAF3880398.1"/>
    </source>
</evidence>
<dbReference type="EMBL" id="CAJOBG010000982">
    <property type="protein sequence ID" value="CAF3880398.1"/>
    <property type="molecule type" value="Genomic_DNA"/>
</dbReference>
<evidence type="ECO:0000259" key="3">
    <source>
        <dbReference type="Pfam" id="PF14291"/>
    </source>
</evidence>
<dbReference type="InterPro" id="IPR025398">
    <property type="entry name" value="DUF4371"/>
</dbReference>
<dbReference type="PANTHER" id="PTHR45749:SF37">
    <property type="entry name" value="OS05G0311600 PROTEIN"/>
    <property type="match status" value="1"/>
</dbReference>
<feature type="chain" id="PRO_5033011099" description="DUF4371 domain-containing protein" evidence="2">
    <location>
        <begin position="21"/>
        <end position="613"/>
    </location>
</feature>
<organism evidence="4 5">
    <name type="scientific">Rotaria magnacalcarata</name>
    <dbReference type="NCBI Taxonomy" id="392030"/>
    <lineage>
        <taxon>Eukaryota</taxon>
        <taxon>Metazoa</taxon>
        <taxon>Spiralia</taxon>
        <taxon>Gnathifera</taxon>
        <taxon>Rotifera</taxon>
        <taxon>Eurotatoria</taxon>
        <taxon>Bdelloidea</taxon>
        <taxon>Philodinida</taxon>
        <taxon>Philodinidae</taxon>
        <taxon>Rotaria</taxon>
    </lineage>
</organism>
<accession>A0A819GEI1</accession>
<feature type="signal peptide" evidence="2">
    <location>
        <begin position="1"/>
        <end position="20"/>
    </location>
</feature>
<reference evidence="4" key="1">
    <citation type="submission" date="2021-02" db="EMBL/GenBank/DDBJ databases">
        <authorList>
            <person name="Nowell W R."/>
        </authorList>
    </citation>
    <scope>NUCLEOTIDE SEQUENCE</scope>
</reference>
<feature type="domain" description="DUF4371" evidence="3">
    <location>
        <begin position="450"/>
        <end position="607"/>
    </location>
</feature>
<name>A0A819GEI1_9BILA</name>
<sequence>MYRYSLSSFSILICLSYVQSQILYECNFGNATLNENCFTTTVLLISTFAALTDQPLDHPTSGVTSALKPTNDGQVCQLPYKVGNYTWDMSDYSSIMIRLDDQHITDNPTALTSLLIQSTTINLSTEAITTLLELAEITEPSTVETSPSEAAITALEVAETTGSSIVETLSTGVTRAASELVDSTVVSNTATSLIITTIIVGDQSLPFRSLSTTIDRSASASPPPMLGSSSSPLSSDQSLQSEYGRSQSRIPTSPSSAASVTSPTSPSLRASITSPTSPSSAASVTSPTSPSLRASITSPSLRASVTSPSLRASVTSPTSPSLRASVTSPTSPSLRAPITSPTSIIDISRSKNEPPSQPILSSYKKIAIIDKAYCYYCRHYGTSTLRFKNQCNAFLNGFSNWRKALDMNKGFKQHESSEGHLCAAINYRESLLRSNNQASVIDVLEIGRSQKVKRNRERLSKIASTILLCAKQMIPLRGHRENETSNNRGNLLEIFSWSLQTDPIVKSIINSANNANYLSHQVQDELLEIMANQVRRKIAEMISGNFYALMADESRDISGNAQLSIVVRIVSSAKYVLSNNNELVQEYFLGFVRLYQFDATTLSNAIVKFLNSF</sequence>
<feature type="compositionally biased region" description="Low complexity" evidence="1">
    <location>
        <begin position="337"/>
        <end position="347"/>
    </location>
</feature>
<proteinExistence type="predicted"/>
<evidence type="ECO:0000313" key="5">
    <source>
        <dbReference type="Proteomes" id="UP000663866"/>
    </source>
</evidence>
<feature type="region of interest" description="Disordered" evidence="1">
    <location>
        <begin position="215"/>
        <end position="357"/>
    </location>
</feature>
<evidence type="ECO:0000256" key="2">
    <source>
        <dbReference type="SAM" id="SignalP"/>
    </source>
</evidence>
<keyword evidence="5" id="KW-1185">Reference proteome</keyword>
<dbReference type="Pfam" id="PF14291">
    <property type="entry name" value="DUF4371"/>
    <property type="match status" value="1"/>
</dbReference>
<dbReference type="Proteomes" id="UP000663866">
    <property type="component" value="Unassembled WGS sequence"/>
</dbReference>
<feature type="compositionally biased region" description="Polar residues" evidence="1">
    <location>
        <begin position="292"/>
        <end position="333"/>
    </location>
</feature>
<feature type="compositionally biased region" description="Low complexity" evidence="1">
    <location>
        <begin position="226"/>
        <end position="241"/>
    </location>
</feature>